<keyword evidence="1" id="KW-1133">Transmembrane helix</keyword>
<protein>
    <recommendedName>
        <fullName evidence="2">2TM domain-containing protein</fullName>
    </recommendedName>
</protein>
<keyword evidence="4" id="KW-1185">Reference proteome</keyword>
<reference evidence="3 4" key="1">
    <citation type="journal article" date="2014" name="Appl. Environ. Microbiol.">
        <title>Elucidation of insertion elements encoded on plasmids and in vitro construction of shuttle vectors from the toxic cyanobacterium Planktothrix.</title>
        <authorList>
            <person name="Christiansen G."/>
            <person name="Goesmann A."/>
            <person name="Kurmayer R."/>
        </authorList>
    </citation>
    <scope>NUCLEOTIDE SEQUENCE [LARGE SCALE GENOMIC DNA]</scope>
    <source>
        <strain evidence="3 4">NIVA-CYA 126/8</strain>
    </source>
</reference>
<dbReference type="Proteomes" id="UP000027395">
    <property type="component" value="Chromosome"/>
</dbReference>
<dbReference type="AlphaFoldDB" id="A0A073CE52"/>
<sequence>MTNSETQITPTYLQEDIQEILHIAICRKQDNEEMTRQELLDIAKDLGISPQDLELAEQQWKLQKQEADEKLVFNAYRQNRLKQNLIQFGIVNSFLILINLVIWHGIGFAAFVFLTWGLFLTLRAWKTYQLEGEDYEAAFKAWKLKKNVGKSIHAFTDKVLKGLQS</sequence>
<dbReference type="STRING" id="388467.A19Y_0778"/>
<dbReference type="PATRIC" id="fig|388467.6.peg.720"/>
<keyword evidence="1" id="KW-0472">Membrane</keyword>
<feature type="domain" description="2TM" evidence="2">
    <location>
        <begin position="72"/>
        <end position="146"/>
    </location>
</feature>
<dbReference type="eggNOG" id="ENOG5031EQC">
    <property type="taxonomic scope" value="Bacteria"/>
</dbReference>
<name>A0A073CE52_PLAA1</name>
<dbReference type="EMBL" id="CM002803">
    <property type="protein sequence ID" value="KEI65938.1"/>
    <property type="molecule type" value="Genomic_DNA"/>
</dbReference>
<evidence type="ECO:0000256" key="1">
    <source>
        <dbReference type="SAM" id="Phobius"/>
    </source>
</evidence>
<dbReference type="GeneID" id="77287029"/>
<accession>A0A073CE52</accession>
<dbReference type="HOGENOM" id="CLU_129293_0_0_3"/>
<organism evidence="3 4">
    <name type="scientific">Planktothrix agardhii (strain NIVA-CYA 126/8)</name>
    <dbReference type="NCBI Taxonomy" id="388467"/>
    <lineage>
        <taxon>Bacteria</taxon>
        <taxon>Bacillati</taxon>
        <taxon>Cyanobacteriota</taxon>
        <taxon>Cyanophyceae</taxon>
        <taxon>Oscillatoriophycideae</taxon>
        <taxon>Oscillatoriales</taxon>
        <taxon>Microcoleaceae</taxon>
        <taxon>Planktothrix</taxon>
    </lineage>
</organism>
<evidence type="ECO:0000259" key="2">
    <source>
        <dbReference type="Pfam" id="PF13239"/>
    </source>
</evidence>
<keyword evidence="1" id="KW-0812">Transmembrane</keyword>
<proteinExistence type="predicted"/>
<dbReference type="RefSeq" id="WP_042152183.1">
    <property type="nucleotide sequence ID" value="NZ_CM002803.1"/>
</dbReference>
<feature type="transmembrane region" description="Helical" evidence="1">
    <location>
        <begin position="108"/>
        <end position="125"/>
    </location>
</feature>
<gene>
    <name evidence="3" type="ORF">A19Y_0778</name>
</gene>
<evidence type="ECO:0000313" key="3">
    <source>
        <dbReference type="EMBL" id="KEI65938.1"/>
    </source>
</evidence>
<dbReference type="Pfam" id="PF13239">
    <property type="entry name" value="2TM"/>
    <property type="match status" value="1"/>
</dbReference>
<evidence type="ECO:0000313" key="4">
    <source>
        <dbReference type="Proteomes" id="UP000027395"/>
    </source>
</evidence>
<dbReference type="InterPro" id="IPR025698">
    <property type="entry name" value="2TM_dom"/>
</dbReference>